<dbReference type="OrthoDB" id="151490at2759"/>
<dbReference type="GO" id="GO:0071897">
    <property type="term" value="P:DNA biosynthetic process"/>
    <property type="evidence" value="ECO:0007669"/>
    <property type="project" value="InterPro"/>
</dbReference>
<dbReference type="PANTHER" id="PTHR45997:SF1">
    <property type="entry name" value="DNA LIGASE 4"/>
    <property type="match status" value="1"/>
</dbReference>
<feature type="region of interest" description="Disordered" evidence="18">
    <location>
        <begin position="595"/>
        <end position="623"/>
    </location>
</feature>
<dbReference type="InterPro" id="IPR012309">
    <property type="entry name" value="DNA_ligase_ATP-dep_C"/>
</dbReference>
<dbReference type="GO" id="GO:0046872">
    <property type="term" value="F:metal ion binding"/>
    <property type="evidence" value="ECO:0007669"/>
    <property type="project" value="UniProtKB-KW"/>
</dbReference>
<keyword evidence="11 16" id="KW-0233">DNA recombination</keyword>
<sequence length="1281" mass="141400">MARAAQKMTLQFASLCKTLDTIQRTKGHAAKKKMVATLLHDRTNALVTLSLVLPHLDQRVLGVKDKTLARLYSEALGIEGTSDAARLLDWRNPALGPVGDDFAATLYAVVRDRSQAAASSLSVDQINEKIADLAKAENNVDRKAVVAFFVTNLSPTEHKWLARIILKEMKLGITEKTVFDAWHPEAQDLYNITSSLARVCEDLADPSVSVISSSNVSLNFPFKPMLSKSVKTLAEVEKVRGGKTFWIETKLDGERMQLHKSGGNYKWFSRNAKDYTHLYGGYKDEKLAQAIHDCFIPQTENCILDGEMMSYNVSTGLFESFGALKTAANLYNTEGESASSKPVYIVFDLLYYNGKSLLESPLQARYNLLKSVIKEKKNKMELLTHVEGTTTDDVIKALDASMVRHEEGIVIKSPESVYLLNDRGGQWLKVKPDYIDSLGDDLDLVLIGGFYGQGRRGGKLSHFMCAVLDDSPPNTPLNDRKYITFCKFGSGYTLSQIEEIAHESAGHWQVYDHTHPPPWFVHPAASKEKPDMILHPSHSRVVTVKAAEVVESMQYACGWTLRFPRFVSVRTDKNIEDALSKTGLEEYVVRNKGRMQSRRFGDDDDSKKGKPGTPRKGGAGARSVAHVSAEYQAVKLERTEVVSEDAIFKGVEVCVIPGSVLSEDGECLKHRLEKEVIKHGGTCVQNPRLGKTTCVIAEKILVKVTNLIKEALFDVVKPMWVLESIDSKERIPLEPRFMIFTAKETQLHFKKVNDRFGDSFSRDATDTGLTELFEGMVGYVPTTDLKRKQHSHTAIQARQKQLKTLAEYEAKLVLDVEPSEGRLLRHICAYLDVTETVPVSSLMLDGTGHVDGTLLVTENSEDDKEDAVSALLETVDYNSLRMLEPEIKCRGGQVARRVVQLGYFAKGTSTAKSTAQSLSYVPGWYQAYNLDSFSLKHAVLAYETSETAVFIGLHANELVAITTATDSDKLKTETFEAVSVMTLLGVNSNIEALACTRTHFAATIRTNDTSYQIMQWPLEGIFEAAMERIGNVDETNDSAPPFLSTSQAVLVVARNLPPIVKMQAGYAHFLALTVDGRVLAWADSPQGAGSLHGQLGSGSMNSSQRCNNVKSEDDGALWMMETASFIEALLGLQVTDIGAGGHHSVVIVDHSIVYTFGSNSHGQLGRSKKHSFAIPIPLNFDFGSASERNPLVVSCGERHTVVACSQIKNAVEAWGWGDDDWGALTGTIGESDAKEGGKSLFKEYRIKVPLKLNISNFIDSMEQLGLRCGPWSTLFFIKSIN</sequence>
<dbReference type="CDD" id="cd17722">
    <property type="entry name" value="BRCT_DNA_ligase_IV_rpt1"/>
    <property type="match status" value="1"/>
</dbReference>
<dbReference type="Gene3D" id="2.40.50.140">
    <property type="entry name" value="Nucleic acid-binding proteins"/>
    <property type="match status" value="1"/>
</dbReference>
<evidence type="ECO:0000256" key="12">
    <source>
        <dbReference type="ARBA" id="ARBA00023204"/>
    </source>
</evidence>
<evidence type="ECO:0000259" key="20">
    <source>
        <dbReference type="PROSITE" id="PS50172"/>
    </source>
</evidence>
<dbReference type="GO" id="GO:0006303">
    <property type="term" value="P:double-strand break repair via nonhomologous end joining"/>
    <property type="evidence" value="ECO:0007669"/>
    <property type="project" value="TreeGrafter"/>
</dbReference>
<dbReference type="CDD" id="cd07903">
    <property type="entry name" value="Adenylation_DNA_ligase_IV"/>
    <property type="match status" value="1"/>
</dbReference>
<dbReference type="Gene3D" id="3.40.50.10190">
    <property type="entry name" value="BRCT domain"/>
    <property type="match status" value="1"/>
</dbReference>
<dbReference type="SUPFAM" id="SSF50249">
    <property type="entry name" value="Nucleic acid-binding proteins"/>
    <property type="match status" value="1"/>
</dbReference>
<evidence type="ECO:0000256" key="10">
    <source>
        <dbReference type="ARBA" id="ARBA00022842"/>
    </source>
</evidence>
<evidence type="ECO:0000256" key="11">
    <source>
        <dbReference type="ARBA" id="ARBA00023172"/>
    </source>
</evidence>
<keyword evidence="6" id="KW-0677">Repeat</keyword>
<keyword evidence="10" id="KW-0460">Magnesium</keyword>
<dbReference type="EMBL" id="MCGO01000050">
    <property type="protein sequence ID" value="ORY37420.1"/>
    <property type="molecule type" value="Genomic_DNA"/>
</dbReference>
<evidence type="ECO:0000256" key="2">
    <source>
        <dbReference type="ARBA" id="ARBA00004123"/>
    </source>
</evidence>
<proteinExistence type="inferred from homology"/>
<dbReference type="InterPro" id="IPR012308">
    <property type="entry name" value="DNA_ligase_ATP-dep_N"/>
</dbReference>
<evidence type="ECO:0000256" key="8">
    <source>
        <dbReference type="ARBA" id="ARBA00022763"/>
    </source>
</evidence>
<dbReference type="Pfam" id="PF04675">
    <property type="entry name" value="DNA_ligase_A_N"/>
    <property type="match status" value="1"/>
</dbReference>
<dbReference type="InterPro" id="IPR000977">
    <property type="entry name" value="DNA_ligase_ATP-dep"/>
</dbReference>
<comment type="subcellular location">
    <subcellularLocation>
        <location evidence="2">Nucleus</location>
    </subcellularLocation>
</comment>
<keyword evidence="9 16" id="KW-0067">ATP-binding</keyword>
<evidence type="ECO:0000256" key="1">
    <source>
        <dbReference type="ARBA" id="ARBA00001946"/>
    </source>
</evidence>
<feature type="domain" description="ATP-dependent DNA ligase family profile" evidence="19">
    <location>
        <begin position="335"/>
        <end position="469"/>
    </location>
</feature>
<accession>A0A1Y2BRP9</accession>
<dbReference type="PROSITE" id="PS50160">
    <property type="entry name" value="DNA_LIGASE_A3"/>
    <property type="match status" value="1"/>
</dbReference>
<dbReference type="SUPFAM" id="SSF52113">
    <property type="entry name" value="BRCT domain"/>
    <property type="match status" value="1"/>
</dbReference>
<comment type="cofactor">
    <cofactor evidence="1">
        <name>Mg(2+)</name>
        <dbReference type="ChEBI" id="CHEBI:18420"/>
    </cofactor>
</comment>
<evidence type="ECO:0000256" key="7">
    <source>
        <dbReference type="ARBA" id="ARBA00022741"/>
    </source>
</evidence>
<dbReference type="SUPFAM" id="SSF117018">
    <property type="entry name" value="ATP-dependent DNA ligase DNA-binding domain"/>
    <property type="match status" value="1"/>
</dbReference>
<dbReference type="InterPro" id="IPR012340">
    <property type="entry name" value="NA-bd_OB-fold"/>
</dbReference>
<dbReference type="Pfam" id="PF00415">
    <property type="entry name" value="RCC1"/>
    <property type="match status" value="1"/>
</dbReference>
<dbReference type="PANTHER" id="PTHR45997">
    <property type="entry name" value="DNA LIGASE 4"/>
    <property type="match status" value="1"/>
</dbReference>
<comment type="catalytic activity">
    <reaction evidence="14 16">
        <text>ATP + (deoxyribonucleotide)n-3'-hydroxyl + 5'-phospho-(deoxyribonucleotide)m = (deoxyribonucleotide)n+m + AMP + diphosphate.</text>
        <dbReference type="EC" id="6.5.1.1"/>
    </reaction>
</comment>
<dbReference type="NCBIfam" id="TIGR00574">
    <property type="entry name" value="dnl1"/>
    <property type="match status" value="1"/>
</dbReference>
<evidence type="ECO:0000256" key="18">
    <source>
        <dbReference type="SAM" id="MobiDB-lite"/>
    </source>
</evidence>
<organism evidence="21 22">
    <name type="scientific">Rhizoclosmatium globosum</name>
    <dbReference type="NCBI Taxonomy" id="329046"/>
    <lineage>
        <taxon>Eukaryota</taxon>
        <taxon>Fungi</taxon>
        <taxon>Fungi incertae sedis</taxon>
        <taxon>Chytridiomycota</taxon>
        <taxon>Chytridiomycota incertae sedis</taxon>
        <taxon>Chytridiomycetes</taxon>
        <taxon>Chytridiales</taxon>
        <taxon>Chytriomycetaceae</taxon>
        <taxon>Rhizoclosmatium</taxon>
    </lineage>
</organism>
<comment type="caution">
    <text evidence="21">The sequence shown here is derived from an EMBL/GenBank/DDBJ whole genome shotgun (WGS) entry which is preliminary data.</text>
</comment>
<evidence type="ECO:0000259" key="19">
    <source>
        <dbReference type="PROSITE" id="PS50160"/>
    </source>
</evidence>
<dbReference type="InterPro" id="IPR016059">
    <property type="entry name" value="DNA_ligase_ATP-dep_CS"/>
</dbReference>
<feature type="compositionally biased region" description="Basic and acidic residues" evidence="18">
    <location>
        <begin position="599"/>
        <end position="608"/>
    </location>
</feature>
<keyword evidence="13" id="KW-0539">Nucleus</keyword>
<dbReference type="PROSITE" id="PS50012">
    <property type="entry name" value="RCC1_3"/>
    <property type="match status" value="1"/>
</dbReference>
<protein>
    <recommendedName>
        <fullName evidence="16">DNA ligase</fullName>
        <ecNumber evidence="16">6.5.1.1</ecNumber>
    </recommendedName>
</protein>
<evidence type="ECO:0000256" key="17">
    <source>
        <dbReference type="RuleBase" id="RU004196"/>
    </source>
</evidence>
<evidence type="ECO:0000256" key="9">
    <source>
        <dbReference type="ARBA" id="ARBA00022840"/>
    </source>
</evidence>
<dbReference type="InterPro" id="IPR001357">
    <property type="entry name" value="BRCT_dom"/>
</dbReference>
<feature type="repeat" description="RCC1" evidence="15">
    <location>
        <begin position="1151"/>
        <end position="1206"/>
    </location>
</feature>
<dbReference type="GO" id="GO:0032807">
    <property type="term" value="C:DNA ligase IV complex"/>
    <property type="evidence" value="ECO:0007669"/>
    <property type="project" value="TreeGrafter"/>
</dbReference>
<dbReference type="InterPro" id="IPR029710">
    <property type="entry name" value="LIG4"/>
</dbReference>
<dbReference type="SUPFAM" id="SSF50985">
    <property type="entry name" value="RCC1/BLIP-II"/>
    <property type="match status" value="1"/>
</dbReference>
<evidence type="ECO:0000256" key="4">
    <source>
        <dbReference type="ARBA" id="ARBA00022598"/>
    </source>
</evidence>
<dbReference type="InterPro" id="IPR012310">
    <property type="entry name" value="DNA_ligase_ATP-dep_cent"/>
</dbReference>
<evidence type="ECO:0000256" key="16">
    <source>
        <dbReference type="RuleBase" id="RU000617"/>
    </source>
</evidence>
<dbReference type="Gene3D" id="1.10.3260.10">
    <property type="entry name" value="DNA ligase, ATP-dependent, N-terminal domain"/>
    <property type="match status" value="1"/>
</dbReference>
<comment type="similarity">
    <text evidence="3 17">Belongs to the ATP-dependent DNA ligase family.</text>
</comment>
<dbReference type="STRING" id="329046.A0A1Y2BRP9"/>
<dbReference type="InterPro" id="IPR044125">
    <property type="entry name" value="Adenylation_DNA_ligase_IV"/>
</dbReference>
<gene>
    <name evidence="21" type="ORF">BCR33DRAFT_769791</name>
</gene>
<keyword evidence="12 16" id="KW-0234">DNA repair</keyword>
<dbReference type="Pfam" id="PF04679">
    <property type="entry name" value="DNA_ligase_A_C"/>
    <property type="match status" value="1"/>
</dbReference>
<dbReference type="GO" id="GO:0006297">
    <property type="term" value="P:nucleotide-excision repair, DNA gap filling"/>
    <property type="evidence" value="ECO:0007669"/>
    <property type="project" value="TreeGrafter"/>
</dbReference>
<evidence type="ECO:0000256" key="5">
    <source>
        <dbReference type="ARBA" id="ARBA00022723"/>
    </source>
</evidence>
<evidence type="ECO:0000256" key="13">
    <source>
        <dbReference type="ARBA" id="ARBA00023242"/>
    </source>
</evidence>
<dbReference type="InterPro" id="IPR009091">
    <property type="entry name" value="RCC1/BLIP-II"/>
</dbReference>
<evidence type="ECO:0000256" key="6">
    <source>
        <dbReference type="ARBA" id="ARBA00022737"/>
    </source>
</evidence>
<dbReference type="InterPro" id="IPR036599">
    <property type="entry name" value="DNA_ligase_N_sf"/>
</dbReference>
<keyword evidence="4 16" id="KW-0436">Ligase</keyword>
<keyword evidence="8 16" id="KW-0227">DNA damage</keyword>
<dbReference type="Gene3D" id="3.30.470.30">
    <property type="entry name" value="DNA ligase/mRNA capping enzyme"/>
    <property type="match status" value="1"/>
</dbReference>
<dbReference type="InterPro" id="IPR036420">
    <property type="entry name" value="BRCT_dom_sf"/>
</dbReference>
<dbReference type="GO" id="GO:0005524">
    <property type="term" value="F:ATP binding"/>
    <property type="evidence" value="ECO:0007669"/>
    <property type="project" value="UniProtKB-KW"/>
</dbReference>
<evidence type="ECO:0000256" key="15">
    <source>
        <dbReference type="PROSITE-ProRule" id="PRU00235"/>
    </source>
</evidence>
<dbReference type="Gene3D" id="2.130.10.30">
    <property type="entry name" value="Regulator of chromosome condensation 1/beta-lactamase-inhibitor protein II"/>
    <property type="match status" value="1"/>
</dbReference>
<keyword evidence="22" id="KW-1185">Reference proteome</keyword>
<dbReference type="SUPFAM" id="SSF56091">
    <property type="entry name" value="DNA ligase/mRNA capping enzyme, catalytic domain"/>
    <property type="match status" value="1"/>
</dbReference>
<reference evidence="21 22" key="1">
    <citation type="submission" date="2016-07" db="EMBL/GenBank/DDBJ databases">
        <title>Pervasive Adenine N6-methylation of Active Genes in Fungi.</title>
        <authorList>
            <consortium name="DOE Joint Genome Institute"/>
            <person name="Mondo S.J."/>
            <person name="Dannebaum R.O."/>
            <person name="Kuo R.C."/>
            <person name="Labutti K."/>
            <person name="Haridas S."/>
            <person name="Kuo A."/>
            <person name="Salamov A."/>
            <person name="Ahrendt S.R."/>
            <person name="Lipzen A."/>
            <person name="Sullivan W."/>
            <person name="Andreopoulos W.B."/>
            <person name="Clum A."/>
            <person name="Lindquist E."/>
            <person name="Daum C."/>
            <person name="Ramamoorthy G.K."/>
            <person name="Gryganskyi A."/>
            <person name="Culley D."/>
            <person name="Magnuson J.K."/>
            <person name="James T.Y."/>
            <person name="O'Malley M.A."/>
            <person name="Stajich J.E."/>
            <person name="Spatafora J.W."/>
            <person name="Visel A."/>
            <person name="Grigoriev I.V."/>
        </authorList>
    </citation>
    <scope>NUCLEOTIDE SEQUENCE [LARGE SCALE GENOMIC DNA]</scope>
    <source>
        <strain evidence="21 22">JEL800</strain>
    </source>
</reference>
<evidence type="ECO:0000256" key="14">
    <source>
        <dbReference type="ARBA" id="ARBA00034003"/>
    </source>
</evidence>
<evidence type="ECO:0000313" key="21">
    <source>
        <dbReference type="EMBL" id="ORY37420.1"/>
    </source>
</evidence>
<dbReference type="PROSITE" id="PS50172">
    <property type="entry name" value="BRCT"/>
    <property type="match status" value="1"/>
</dbReference>
<name>A0A1Y2BRP9_9FUNG</name>
<dbReference type="GO" id="GO:0003910">
    <property type="term" value="F:DNA ligase (ATP) activity"/>
    <property type="evidence" value="ECO:0007669"/>
    <property type="project" value="UniProtKB-EC"/>
</dbReference>
<dbReference type="InterPro" id="IPR000408">
    <property type="entry name" value="Reg_chr_condens"/>
</dbReference>
<dbReference type="PROSITE" id="PS00626">
    <property type="entry name" value="RCC1_2"/>
    <property type="match status" value="1"/>
</dbReference>
<evidence type="ECO:0000256" key="3">
    <source>
        <dbReference type="ARBA" id="ARBA00007572"/>
    </source>
</evidence>
<evidence type="ECO:0000313" key="22">
    <source>
        <dbReference type="Proteomes" id="UP000193642"/>
    </source>
</evidence>
<dbReference type="GO" id="GO:0003677">
    <property type="term" value="F:DNA binding"/>
    <property type="evidence" value="ECO:0007669"/>
    <property type="project" value="InterPro"/>
</dbReference>
<dbReference type="EC" id="6.5.1.1" evidence="16"/>
<keyword evidence="5" id="KW-0479">Metal-binding</keyword>
<dbReference type="Pfam" id="PF01068">
    <property type="entry name" value="DNA_ligase_A_M"/>
    <property type="match status" value="1"/>
</dbReference>
<dbReference type="PROSITE" id="PS00697">
    <property type="entry name" value="DNA_LIGASE_A1"/>
    <property type="match status" value="1"/>
</dbReference>
<dbReference type="Proteomes" id="UP000193642">
    <property type="component" value="Unassembled WGS sequence"/>
</dbReference>
<dbReference type="GO" id="GO:0006310">
    <property type="term" value="P:DNA recombination"/>
    <property type="evidence" value="ECO:0007669"/>
    <property type="project" value="UniProtKB-KW"/>
</dbReference>
<dbReference type="CDD" id="cd07968">
    <property type="entry name" value="OBF_DNA_ligase_IV"/>
    <property type="match status" value="1"/>
</dbReference>
<keyword evidence="7 16" id="KW-0547">Nucleotide-binding</keyword>
<feature type="domain" description="BRCT" evidence="20">
    <location>
        <begin position="643"/>
        <end position="738"/>
    </location>
</feature>